<organism evidence="3 4">
    <name type="scientific">Cnuella takakiae</name>
    <dbReference type="NCBI Taxonomy" id="1302690"/>
    <lineage>
        <taxon>Bacteria</taxon>
        <taxon>Pseudomonadati</taxon>
        <taxon>Bacteroidota</taxon>
        <taxon>Chitinophagia</taxon>
        <taxon>Chitinophagales</taxon>
        <taxon>Chitinophagaceae</taxon>
        <taxon>Cnuella</taxon>
    </lineage>
</organism>
<dbReference type="Gene3D" id="3.40.30.10">
    <property type="entry name" value="Glutaredoxin"/>
    <property type="match status" value="1"/>
</dbReference>
<accession>A0A1M5FXG8</accession>
<dbReference type="AlphaFoldDB" id="A0A1M5FXG8"/>
<dbReference type="InterPro" id="IPR012336">
    <property type="entry name" value="Thioredoxin-like_fold"/>
</dbReference>
<dbReference type="SUPFAM" id="SSF52833">
    <property type="entry name" value="Thioredoxin-like"/>
    <property type="match status" value="1"/>
</dbReference>
<evidence type="ECO:0000313" key="4">
    <source>
        <dbReference type="Proteomes" id="UP000184368"/>
    </source>
</evidence>
<dbReference type="Proteomes" id="UP000184368">
    <property type="component" value="Unassembled WGS sequence"/>
</dbReference>
<dbReference type="EMBL" id="FQUO01000015">
    <property type="protein sequence ID" value="SHF96139.1"/>
    <property type="molecule type" value="Genomic_DNA"/>
</dbReference>
<evidence type="ECO:0000313" key="3">
    <source>
        <dbReference type="EMBL" id="SHF96139.1"/>
    </source>
</evidence>
<gene>
    <name evidence="3" type="ORF">SAMN05444008_1155</name>
</gene>
<feature type="domain" description="Thioredoxin" evidence="2">
    <location>
        <begin position="19"/>
        <end position="164"/>
    </location>
</feature>
<dbReference type="PROSITE" id="PS51352">
    <property type="entry name" value="THIOREDOXIN_2"/>
    <property type="match status" value="1"/>
</dbReference>
<reference evidence="3 4" key="1">
    <citation type="submission" date="2016-11" db="EMBL/GenBank/DDBJ databases">
        <authorList>
            <person name="Jaros S."/>
            <person name="Januszkiewicz K."/>
            <person name="Wedrychowicz H."/>
        </authorList>
    </citation>
    <scope>NUCLEOTIDE SEQUENCE [LARGE SCALE GENOMIC DNA]</scope>
    <source>
        <strain evidence="3 4">DSM 26897</strain>
    </source>
</reference>
<dbReference type="RefSeq" id="WP_073046146.1">
    <property type="nucleotide sequence ID" value="NZ_FQUO01000015.1"/>
</dbReference>
<dbReference type="InterPro" id="IPR036249">
    <property type="entry name" value="Thioredoxin-like_sf"/>
</dbReference>
<protein>
    <submittedName>
        <fullName evidence="3">Thioredoxin-like domain-containing protein</fullName>
    </submittedName>
</protein>
<proteinExistence type="predicted"/>
<keyword evidence="4" id="KW-1185">Reference proteome</keyword>
<feature type="signal peptide" evidence="1">
    <location>
        <begin position="1"/>
        <end position="21"/>
    </location>
</feature>
<evidence type="ECO:0000256" key="1">
    <source>
        <dbReference type="SAM" id="SignalP"/>
    </source>
</evidence>
<dbReference type="STRING" id="1302690.BUE76_10335"/>
<dbReference type="Pfam" id="PF13098">
    <property type="entry name" value="Thioredoxin_2"/>
    <property type="match status" value="1"/>
</dbReference>
<keyword evidence="1" id="KW-0732">Signal</keyword>
<dbReference type="InterPro" id="IPR013766">
    <property type="entry name" value="Thioredoxin_domain"/>
</dbReference>
<dbReference type="OrthoDB" id="662072at2"/>
<evidence type="ECO:0000259" key="2">
    <source>
        <dbReference type="PROSITE" id="PS51352"/>
    </source>
</evidence>
<feature type="chain" id="PRO_5012725428" evidence="1">
    <location>
        <begin position="22"/>
        <end position="164"/>
    </location>
</feature>
<name>A0A1M5FXG8_9BACT</name>
<sequence>MRYLFTLILSLSLFASHGQQAPAQAPYLRFPTLPPMQLLLADSTSKYTREDVPRKKPVLLMLFSPDCSHCQHTAEEFVANKEKLKDLHIIMATLQPLWQMNAFVEKYGLKQIPGLVVGKDFSYILPSFYGIHNLPYLAFYNKKGTLITGFEGSMPLERILQTFK</sequence>